<dbReference type="Proteomes" id="UP000605361">
    <property type="component" value="Unassembled WGS sequence"/>
</dbReference>
<keyword evidence="1" id="KW-0812">Transmembrane</keyword>
<gene>
    <name evidence="2" type="ORF">ITP53_07480</name>
</gene>
<comment type="caution">
    <text evidence="2">The sequence shown here is derived from an EMBL/GenBank/DDBJ whole genome shotgun (WGS) entry which is preliminary data.</text>
</comment>
<evidence type="ECO:0000313" key="3">
    <source>
        <dbReference type="Proteomes" id="UP000605361"/>
    </source>
</evidence>
<protein>
    <submittedName>
        <fullName evidence="2">TIGR04222 domain-containing membrane protein</fullName>
    </submittedName>
</protein>
<dbReference type="EMBL" id="JADOGI010000015">
    <property type="protein sequence ID" value="MBF8185579.1"/>
    <property type="molecule type" value="Genomic_DNA"/>
</dbReference>
<accession>A0A931A8U8</accession>
<evidence type="ECO:0000256" key="1">
    <source>
        <dbReference type="SAM" id="Phobius"/>
    </source>
</evidence>
<dbReference type="RefSeq" id="WP_195894561.1">
    <property type="nucleotide sequence ID" value="NZ_JADOGI010000015.1"/>
</dbReference>
<reference evidence="2" key="1">
    <citation type="submission" date="2020-11" db="EMBL/GenBank/DDBJ databases">
        <title>Whole-genome analyses of Nonomuraea sp. K274.</title>
        <authorList>
            <person name="Veyisoglu A."/>
        </authorList>
    </citation>
    <scope>NUCLEOTIDE SEQUENCE</scope>
    <source>
        <strain evidence="2">K274</strain>
    </source>
</reference>
<dbReference type="NCBIfam" id="TIGR04222">
    <property type="entry name" value="near_uncomplex"/>
    <property type="match status" value="1"/>
</dbReference>
<evidence type="ECO:0000313" key="2">
    <source>
        <dbReference type="EMBL" id="MBF8185579.1"/>
    </source>
</evidence>
<sequence>MDLILLIVSIVLAVLVVVTVRSLRRELAAAAAAVAGFEPRELTPYELAYLDGGKRSAAITAIAVLAEAGMVRMTREGRMYPVRSEVKPRDSLERQVLSFVSGYRSGLTGEELRKEMEGTPHMFSLDRRLIEIGMLRPRDAFARADRRLDILSVLTWTAVTGMVGVVWTALVMRVTLLSAFAVCVLAMVILAARIAIRWYEPRTWPRRLTPAGQASLEAAKRDNPRYAAEGPAAIALYGPVDRALADEMSGARRRNRWGGGGYGGGGCGGGSASCGGGGCGGGCGGGGG</sequence>
<dbReference type="AlphaFoldDB" id="A0A931A8U8"/>
<dbReference type="InterPro" id="IPR026467">
    <property type="entry name" value="Ser/Gly_Cys_C_dom"/>
</dbReference>
<feature type="transmembrane region" description="Helical" evidence="1">
    <location>
        <begin position="148"/>
        <end position="170"/>
    </location>
</feature>
<organism evidence="2 3">
    <name type="scientific">Nonomuraea cypriaca</name>
    <dbReference type="NCBI Taxonomy" id="1187855"/>
    <lineage>
        <taxon>Bacteria</taxon>
        <taxon>Bacillati</taxon>
        <taxon>Actinomycetota</taxon>
        <taxon>Actinomycetes</taxon>
        <taxon>Streptosporangiales</taxon>
        <taxon>Streptosporangiaceae</taxon>
        <taxon>Nonomuraea</taxon>
    </lineage>
</organism>
<proteinExistence type="predicted"/>
<keyword evidence="1" id="KW-1133">Transmembrane helix</keyword>
<keyword evidence="3" id="KW-1185">Reference proteome</keyword>
<name>A0A931A8U8_9ACTN</name>
<feature type="transmembrane region" description="Helical" evidence="1">
    <location>
        <begin position="176"/>
        <end position="196"/>
    </location>
</feature>
<keyword evidence="1" id="KW-0472">Membrane</keyword>